<organism evidence="3 4">
    <name type="scientific">Pinibacter aurantiacus</name>
    <dbReference type="NCBI Taxonomy" id="2851599"/>
    <lineage>
        <taxon>Bacteria</taxon>
        <taxon>Pseudomonadati</taxon>
        <taxon>Bacteroidota</taxon>
        <taxon>Chitinophagia</taxon>
        <taxon>Chitinophagales</taxon>
        <taxon>Chitinophagaceae</taxon>
        <taxon>Pinibacter</taxon>
    </lineage>
</organism>
<comment type="caution">
    <text evidence="3">The sequence shown here is derived from an EMBL/GenBank/DDBJ whole genome shotgun (WGS) entry which is preliminary data.</text>
</comment>
<feature type="signal peptide" evidence="2">
    <location>
        <begin position="1"/>
        <end position="28"/>
    </location>
</feature>
<name>A0A9E2SF03_9BACT</name>
<accession>A0A9E2SF03</accession>
<dbReference type="RefSeq" id="WP_217795180.1">
    <property type="nucleotide sequence ID" value="NZ_JAHSPG010000018.1"/>
</dbReference>
<keyword evidence="1" id="KW-0175">Coiled coil</keyword>
<feature type="chain" id="PRO_5038476510" description="Lipoprotein" evidence="2">
    <location>
        <begin position="29"/>
        <end position="196"/>
    </location>
</feature>
<keyword evidence="4" id="KW-1185">Reference proteome</keyword>
<dbReference type="EMBL" id="JAHSPG010000018">
    <property type="protein sequence ID" value="MBV4360624.1"/>
    <property type="molecule type" value="Genomic_DNA"/>
</dbReference>
<proteinExistence type="predicted"/>
<feature type="coiled-coil region" evidence="1">
    <location>
        <begin position="33"/>
        <end position="60"/>
    </location>
</feature>
<reference evidence="3" key="1">
    <citation type="submission" date="2021-06" db="EMBL/GenBank/DDBJ databases">
        <authorList>
            <person name="Huq M.A."/>
        </authorList>
    </citation>
    <scope>NUCLEOTIDE SEQUENCE</scope>
    <source>
        <strain evidence="3">MAH-26</strain>
    </source>
</reference>
<keyword evidence="2" id="KW-0732">Signal</keyword>
<evidence type="ECO:0008006" key="5">
    <source>
        <dbReference type="Google" id="ProtNLM"/>
    </source>
</evidence>
<gene>
    <name evidence="3" type="ORF">KTO63_25895</name>
</gene>
<evidence type="ECO:0000256" key="2">
    <source>
        <dbReference type="SAM" id="SignalP"/>
    </source>
</evidence>
<dbReference type="AlphaFoldDB" id="A0A9E2SF03"/>
<sequence length="196" mass="22206">MAIRTRKNITSLFPFLLCLLFLSCHDKAKEQSLDEREQALTEKENKFASKEQDYESLLRMRDSLSSIKTADTNTTRWPAAISGLWSSKLLCIASSCNEYAVGDQKTNESWNFTSDSSKMLVAILNNANNGLVRIYHAKYDSSGINLRFKTDSLTKRTVRMEVLLDQISNQRIKGTQTITIDSTCTAKFSVDLSRNK</sequence>
<protein>
    <recommendedName>
        <fullName evidence="5">Lipoprotein</fullName>
    </recommendedName>
</protein>
<evidence type="ECO:0000256" key="1">
    <source>
        <dbReference type="SAM" id="Coils"/>
    </source>
</evidence>
<evidence type="ECO:0000313" key="3">
    <source>
        <dbReference type="EMBL" id="MBV4360624.1"/>
    </source>
</evidence>
<dbReference type="PROSITE" id="PS51257">
    <property type="entry name" value="PROKAR_LIPOPROTEIN"/>
    <property type="match status" value="1"/>
</dbReference>
<evidence type="ECO:0000313" key="4">
    <source>
        <dbReference type="Proteomes" id="UP000812270"/>
    </source>
</evidence>
<dbReference type="Proteomes" id="UP000812270">
    <property type="component" value="Unassembled WGS sequence"/>
</dbReference>